<dbReference type="EMBL" id="JACEFO010001874">
    <property type="protein sequence ID" value="KAF8697341.1"/>
    <property type="molecule type" value="Genomic_DNA"/>
</dbReference>
<sequence length="111" mass="11307">MSSMGKPAAAGTSCGVHRCISEFPSKCEADADRECAGLKSGGSHGCDSNCMSACGSFCPSGGSDACESTCSPICDKNCNDQEQPESEYQPCRSAVSGRCKNECEAGCKGGN</sequence>
<organism evidence="1 2">
    <name type="scientific">Digitaria exilis</name>
    <dbReference type="NCBI Taxonomy" id="1010633"/>
    <lineage>
        <taxon>Eukaryota</taxon>
        <taxon>Viridiplantae</taxon>
        <taxon>Streptophyta</taxon>
        <taxon>Embryophyta</taxon>
        <taxon>Tracheophyta</taxon>
        <taxon>Spermatophyta</taxon>
        <taxon>Magnoliopsida</taxon>
        <taxon>Liliopsida</taxon>
        <taxon>Poales</taxon>
        <taxon>Poaceae</taxon>
        <taxon>PACMAD clade</taxon>
        <taxon>Panicoideae</taxon>
        <taxon>Panicodae</taxon>
        <taxon>Paniceae</taxon>
        <taxon>Anthephorinae</taxon>
        <taxon>Digitaria</taxon>
    </lineage>
</organism>
<keyword evidence="2" id="KW-1185">Reference proteome</keyword>
<dbReference type="Proteomes" id="UP000636709">
    <property type="component" value="Unassembled WGS sequence"/>
</dbReference>
<comment type="caution">
    <text evidence="1">The sequence shown here is derived from an EMBL/GenBank/DDBJ whole genome shotgun (WGS) entry which is preliminary data.</text>
</comment>
<name>A0A835BE51_9POAL</name>
<dbReference type="OrthoDB" id="603162at2759"/>
<proteinExistence type="predicted"/>
<accession>A0A835BE51</accession>
<protein>
    <submittedName>
        <fullName evidence="1">Uncharacterized protein</fullName>
    </submittedName>
</protein>
<evidence type="ECO:0000313" key="1">
    <source>
        <dbReference type="EMBL" id="KAF8697341.1"/>
    </source>
</evidence>
<evidence type="ECO:0000313" key="2">
    <source>
        <dbReference type="Proteomes" id="UP000636709"/>
    </source>
</evidence>
<gene>
    <name evidence="1" type="ORF">HU200_035934</name>
</gene>
<reference evidence="1" key="1">
    <citation type="submission" date="2020-07" db="EMBL/GenBank/DDBJ databases">
        <title>Genome sequence and genetic diversity analysis of an under-domesticated orphan crop, white fonio (Digitaria exilis).</title>
        <authorList>
            <person name="Bennetzen J.L."/>
            <person name="Chen S."/>
            <person name="Ma X."/>
            <person name="Wang X."/>
            <person name="Yssel A.E.J."/>
            <person name="Chaluvadi S.R."/>
            <person name="Johnson M."/>
            <person name="Gangashetty P."/>
            <person name="Hamidou F."/>
            <person name="Sanogo M.D."/>
            <person name="Zwaenepoel A."/>
            <person name="Wallace J."/>
            <person name="Van De Peer Y."/>
            <person name="Van Deynze A."/>
        </authorList>
    </citation>
    <scope>NUCLEOTIDE SEQUENCE</scope>
    <source>
        <tissue evidence="1">Leaves</tissue>
    </source>
</reference>
<dbReference type="AlphaFoldDB" id="A0A835BE51"/>